<sequence length="428" mass="49615">MFNYLKLFISLVLLMVLAGCGARPSSEVKGHEKIFENEDLYIMSALRAEEIKDYNTSSAIFNTLYKESNKDEYFYRSLQNDLAADENHRALSRINDVISDKIENFALVRLKIIALIKLERTDEAKELAIKLVEKSREIDDYLLVSEVYVKAKEFDLAVKYLESAYIKDFNEKILDKMAIILYVNLQRQKDAIAQLETHSRIRGCSKLICARLIGFYSNENNIDGLLSTYLRIYKIDSNSEIAKKIVQIYGYKKEYLNMMNFLVESKADDELLLQLYVQLKKYKEASLLSEKLYKDGADIRYLGQSAIFEYESSSNKNDKNMQQSVVKKLEEVTKVINDGLYLNYLGYLLIDHEIDVKKGMHYVEQALKIEANSAYYLDSLAWGYYKLGKCNKAQEIISRVAKMKGNDNPEVIKHIKMIKNCKKGKKRK</sequence>
<keyword evidence="1" id="KW-0732">Signal</keyword>
<gene>
    <name evidence="2" type="ORF">HUE88_08740</name>
</gene>
<accession>A0A7S7LTF2</accession>
<dbReference type="KEGG" id="sbal:HUE88_08740"/>
<feature type="chain" id="PRO_5032626439" description="ATP-dependent nuclease subunit B" evidence="1">
    <location>
        <begin position="19"/>
        <end position="428"/>
    </location>
</feature>
<name>A0A7S7LTF2_9BACT</name>
<dbReference type="Gene3D" id="1.25.40.10">
    <property type="entry name" value="Tetratricopeptide repeat domain"/>
    <property type="match status" value="2"/>
</dbReference>
<protein>
    <recommendedName>
        <fullName evidence="4">ATP-dependent nuclease subunit B</fullName>
    </recommendedName>
</protein>
<dbReference type="AlphaFoldDB" id="A0A7S7LTF2"/>
<dbReference type="RefSeq" id="WP_194368330.1">
    <property type="nucleotide sequence ID" value="NZ_CP054492.1"/>
</dbReference>
<evidence type="ECO:0000256" key="1">
    <source>
        <dbReference type="SAM" id="SignalP"/>
    </source>
</evidence>
<dbReference type="PROSITE" id="PS51257">
    <property type="entry name" value="PROKAR_LIPOPROTEIN"/>
    <property type="match status" value="1"/>
</dbReference>
<evidence type="ECO:0008006" key="4">
    <source>
        <dbReference type="Google" id="ProtNLM"/>
    </source>
</evidence>
<dbReference type="Proteomes" id="UP000593994">
    <property type="component" value="Chromosome"/>
</dbReference>
<reference evidence="2 3" key="1">
    <citation type="submission" date="2020-05" db="EMBL/GenBank/DDBJ databases">
        <title>Sulfurimonas marisnigri, sp. nov., and Sulfurimonas baltica, sp. nov., manganese oxide reducing chemolithoautotrophs of the class Epsilonproteobacteria isolated from the pelagic redoxclines of the Black and Baltic Seas and emended description of the genus Sulfurimonas.</title>
        <authorList>
            <person name="Henkel J.V."/>
            <person name="Laudan C."/>
            <person name="Werner J."/>
            <person name="Neu T."/>
            <person name="Plewe S."/>
            <person name="Sproer C."/>
            <person name="Bunk B."/>
            <person name="Schulz-Vogt H.N."/>
        </authorList>
    </citation>
    <scope>NUCLEOTIDE SEQUENCE [LARGE SCALE GENOMIC DNA]</scope>
    <source>
        <strain evidence="2 3">GD2</strain>
    </source>
</reference>
<organism evidence="2 3">
    <name type="scientific">Candidatus Sulfurimonas baltica</name>
    <dbReference type="NCBI Taxonomy" id="2740404"/>
    <lineage>
        <taxon>Bacteria</taxon>
        <taxon>Pseudomonadati</taxon>
        <taxon>Campylobacterota</taxon>
        <taxon>Epsilonproteobacteria</taxon>
        <taxon>Campylobacterales</taxon>
        <taxon>Sulfurimonadaceae</taxon>
        <taxon>Sulfurimonas</taxon>
    </lineage>
</organism>
<proteinExistence type="predicted"/>
<keyword evidence="3" id="KW-1185">Reference proteome</keyword>
<evidence type="ECO:0000313" key="3">
    <source>
        <dbReference type="Proteomes" id="UP000593994"/>
    </source>
</evidence>
<feature type="signal peptide" evidence="1">
    <location>
        <begin position="1"/>
        <end position="18"/>
    </location>
</feature>
<dbReference type="EMBL" id="CP054492">
    <property type="protein sequence ID" value="QOY51216.1"/>
    <property type="molecule type" value="Genomic_DNA"/>
</dbReference>
<dbReference type="InterPro" id="IPR011990">
    <property type="entry name" value="TPR-like_helical_dom_sf"/>
</dbReference>
<dbReference type="SUPFAM" id="SSF48452">
    <property type="entry name" value="TPR-like"/>
    <property type="match status" value="1"/>
</dbReference>
<evidence type="ECO:0000313" key="2">
    <source>
        <dbReference type="EMBL" id="QOY51216.1"/>
    </source>
</evidence>